<proteinExistence type="inferred from homology"/>
<dbReference type="HAMAP" id="MF_00135">
    <property type="entry name" value="PRAI"/>
    <property type="match status" value="1"/>
</dbReference>
<evidence type="ECO:0000256" key="2">
    <source>
        <dbReference type="ARBA" id="ARBA00004664"/>
    </source>
</evidence>
<dbReference type="PANTHER" id="PTHR42894">
    <property type="entry name" value="N-(5'-PHOSPHORIBOSYL)ANTHRANILATE ISOMERASE"/>
    <property type="match status" value="1"/>
</dbReference>
<protein>
    <recommendedName>
        <fullName evidence="4 9">N-(5'-phosphoribosyl)anthranilate isomerase</fullName>
        <shortName evidence="9">PRAI</shortName>
        <ecNumber evidence="3 9">5.3.1.24</ecNumber>
    </recommendedName>
</protein>
<dbReference type="InterPro" id="IPR013785">
    <property type="entry name" value="Aldolase_TIM"/>
</dbReference>
<accession>A0A7I8DM69</accession>
<dbReference type="PANTHER" id="PTHR42894:SF1">
    <property type="entry name" value="N-(5'-PHOSPHORIBOSYL)ANTHRANILATE ISOMERASE"/>
    <property type="match status" value="1"/>
</dbReference>
<dbReference type="InterPro" id="IPR001240">
    <property type="entry name" value="PRAI_dom"/>
</dbReference>
<evidence type="ECO:0000313" key="12">
    <source>
        <dbReference type="Proteomes" id="UP000515703"/>
    </source>
</evidence>
<dbReference type="InterPro" id="IPR044643">
    <property type="entry name" value="TrpF_fam"/>
</dbReference>
<evidence type="ECO:0000256" key="3">
    <source>
        <dbReference type="ARBA" id="ARBA00012572"/>
    </source>
</evidence>
<dbReference type="Proteomes" id="UP000515703">
    <property type="component" value="Chromosome"/>
</dbReference>
<comment type="pathway">
    <text evidence="2 9">Amino-acid biosynthesis; L-tryptophan biosynthesis; L-tryptophan from chorismate: step 3/5.</text>
</comment>
<evidence type="ECO:0000256" key="5">
    <source>
        <dbReference type="ARBA" id="ARBA00022605"/>
    </source>
</evidence>
<dbReference type="Gene3D" id="3.20.20.70">
    <property type="entry name" value="Aldolase class I"/>
    <property type="match status" value="1"/>
</dbReference>
<dbReference type="KEGG" id="acht:bsdcttw_25490"/>
<keyword evidence="7 9" id="KW-0057">Aromatic amino acid biosynthesis</keyword>
<sequence>MAKVKICGLTREEDINIVNYYQPDYIGFVFAESKRKVTKEKAARLKRQLDTNIQAVGVFVNTPIQDILDLCNENIIDMIQLHGNEKEDYILELKNKLPHPIIKALRPDSKENIEKSLTLPSDYLLVDTYIEGQFGGSGRTFDWSILPGKAEKIFLAGGLNAGNAEDAILTCRPYCLDVSSGVETDGLKDALKVKAFIDIVRNVTQNIN</sequence>
<dbReference type="GO" id="GO:0004640">
    <property type="term" value="F:phosphoribosylanthranilate isomerase activity"/>
    <property type="evidence" value="ECO:0007669"/>
    <property type="project" value="UniProtKB-UniRule"/>
</dbReference>
<evidence type="ECO:0000313" key="11">
    <source>
        <dbReference type="EMBL" id="BCJ99508.1"/>
    </source>
</evidence>
<dbReference type="AlphaFoldDB" id="A0A7I8DM69"/>
<dbReference type="EMBL" id="AP023368">
    <property type="protein sequence ID" value="BCJ99508.1"/>
    <property type="molecule type" value="Genomic_DNA"/>
</dbReference>
<gene>
    <name evidence="9 11" type="primary">trpF</name>
    <name evidence="11" type="ORF">bsdcttw_25490</name>
</gene>
<evidence type="ECO:0000256" key="8">
    <source>
        <dbReference type="ARBA" id="ARBA00023235"/>
    </source>
</evidence>
<dbReference type="SUPFAM" id="SSF51366">
    <property type="entry name" value="Ribulose-phoshate binding barrel"/>
    <property type="match status" value="1"/>
</dbReference>
<feature type="domain" description="N-(5'phosphoribosyl) anthranilate isomerase (PRAI)" evidence="10">
    <location>
        <begin position="4"/>
        <end position="198"/>
    </location>
</feature>
<comment type="catalytic activity">
    <reaction evidence="1 9">
        <text>N-(5-phospho-beta-D-ribosyl)anthranilate = 1-(2-carboxyphenylamino)-1-deoxy-D-ribulose 5-phosphate</text>
        <dbReference type="Rhea" id="RHEA:21540"/>
        <dbReference type="ChEBI" id="CHEBI:18277"/>
        <dbReference type="ChEBI" id="CHEBI:58613"/>
        <dbReference type="EC" id="5.3.1.24"/>
    </reaction>
</comment>
<dbReference type="RefSeq" id="WP_185255272.1">
    <property type="nucleotide sequence ID" value="NZ_AP023368.1"/>
</dbReference>
<keyword evidence="5 9" id="KW-0028">Amino-acid biosynthesis</keyword>
<keyword evidence="8 9" id="KW-0413">Isomerase</keyword>
<comment type="similarity">
    <text evidence="9">Belongs to the TrpF family.</text>
</comment>
<dbReference type="EC" id="5.3.1.24" evidence="3 9"/>
<name>A0A7I8DM69_9FIRM</name>
<evidence type="ECO:0000256" key="1">
    <source>
        <dbReference type="ARBA" id="ARBA00001164"/>
    </source>
</evidence>
<reference evidence="11 12" key="1">
    <citation type="submission" date="2020-08" db="EMBL/GenBank/DDBJ databases">
        <title>Draft genome sequencing of an Anaerocolumna strain isolated from anoxic soil subjected to BSD treatment.</title>
        <authorList>
            <person name="Uek A."/>
            <person name="Tonouchi A."/>
        </authorList>
    </citation>
    <scope>NUCLEOTIDE SEQUENCE [LARGE SCALE GENOMIC DNA]</scope>
    <source>
        <strain evidence="11 12">CTTW</strain>
    </source>
</reference>
<evidence type="ECO:0000256" key="6">
    <source>
        <dbReference type="ARBA" id="ARBA00022822"/>
    </source>
</evidence>
<keyword evidence="6 9" id="KW-0822">Tryptophan biosynthesis</keyword>
<evidence type="ECO:0000256" key="4">
    <source>
        <dbReference type="ARBA" id="ARBA00022272"/>
    </source>
</evidence>
<dbReference type="Pfam" id="PF00697">
    <property type="entry name" value="PRAI"/>
    <property type="match status" value="1"/>
</dbReference>
<evidence type="ECO:0000259" key="10">
    <source>
        <dbReference type="Pfam" id="PF00697"/>
    </source>
</evidence>
<dbReference type="GO" id="GO:0000162">
    <property type="term" value="P:L-tryptophan biosynthetic process"/>
    <property type="evidence" value="ECO:0007669"/>
    <property type="project" value="UniProtKB-UniRule"/>
</dbReference>
<evidence type="ECO:0000256" key="9">
    <source>
        <dbReference type="HAMAP-Rule" id="MF_00135"/>
    </source>
</evidence>
<dbReference type="CDD" id="cd00405">
    <property type="entry name" value="PRAI"/>
    <property type="match status" value="1"/>
</dbReference>
<keyword evidence="12" id="KW-1185">Reference proteome</keyword>
<reference evidence="11 12" key="2">
    <citation type="submission" date="2020-08" db="EMBL/GenBank/DDBJ databases">
        <authorList>
            <person name="Ueki A."/>
            <person name="Tonouchi A."/>
        </authorList>
    </citation>
    <scope>NUCLEOTIDE SEQUENCE [LARGE SCALE GENOMIC DNA]</scope>
    <source>
        <strain evidence="11 12">CTTW</strain>
    </source>
</reference>
<organism evidence="11 12">
    <name type="scientific">Anaerocolumna chitinilytica</name>
    <dbReference type="NCBI Taxonomy" id="1727145"/>
    <lineage>
        <taxon>Bacteria</taxon>
        <taxon>Bacillati</taxon>
        <taxon>Bacillota</taxon>
        <taxon>Clostridia</taxon>
        <taxon>Lachnospirales</taxon>
        <taxon>Lachnospiraceae</taxon>
        <taxon>Anaerocolumna</taxon>
    </lineage>
</organism>
<dbReference type="UniPathway" id="UPA00035">
    <property type="reaction ID" value="UER00042"/>
</dbReference>
<dbReference type="InterPro" id="IPR011060">
    <property type="entry name" value="RibuloseP-bd_barrel"/>
</dbReference>
<evidence type="ECO:0000256" key="7">
    <source>
        <dbReference type="ARBA" id="ARBA00023141"/>
    </source>
</evidence>